<organism evidence="1 2">
    <name type="scientific">Bremia lactucae</name>
    <name type="common">Lettuce downy mildew</name>
    <dbReference type="NCBI Taxonomy" id="4779"/>
    <lineage>
        <taxon>Eukaryota</taxon>
        <taxon>Sar</taxon>
        <taxon>Stramenopiles</taxon>
        <taxon>Oomycota</taxon>
        <taxon>Peronosporomycetes</taxon>
        <taxon>Peronosporales</taxon>
        <taxon>Peronosporaceae</taxon>
        <taxon>Bremia</taxon>
    </lineage>
</organism>
<dbReference type="KEGG" id="blac:94343899"/>
<proteinExistence type="predicted"/>
<dbReference type="RefSeq" id="XP_067821512.1">
    <property type="nucleotide sequence ID" value="XM_067958228.1"/>
</dbReference>
<dbReference type="EMBL" id="SHOA02000037">
    <property type="protein sequence ID" value="TDH72013.1"/>
    <property type="molecule type" value="Genomic_DNA"/>
</dbReference>
<dbReference type="OrthoDB" id="93167at2759"/>
<protein>
    <recommendedName>
        <fullName evidence="3">Reverse transcriptase domain-containing protein</fullName>
    </recommendedName>
</protein>
<evidence type="ECO:0000313" key="1">
    <source>
        <dbReference type="EMBL" id="TDH72013.1"/>
    </source>
</evidence>
<comment type="caution">
    <text evidence="1">The sequence shown here is derived from an EMBL/GenBank/DDBJ whole genome shotgun (WGS) entry which is preliminary data.</text>
</comment>
<evidence type="ECO:0000313" key="2">
    <source>
        <dbReference type="Proteomes" id="UP000294530"/>
    </source>
</evidence>
<dbReference type="GeneID" id="94343899"/>
<sequence length="187" mass="20671">MTLPFHGKNTSSILVKGKKNPVDHLHGGGEAKNHPLGLSGGSMAHSIISFADDCTGLLHDLRHTKVFLDLVSDFCQASGMRLNTAKTVVLPFRPWSSITQPLKLDLQQLGVEVLESDGRVKLMGIYYGPSLSNADRLQHLLADMQTRCSLWDYRARTLRGRVVILQQIILPVLWFSASVCHVPQTGF</sequence>
<dbReference type="Proteomes" id="UP000294530">
    <property type="component" value="Unassembled WGS sequence"/>
</dbReference>
<name>A0A976IHR3_BRELC</name>
<dbReference type="AlphaFoldDB" id="A0A976IHR3"/>
<reference evidence="1 2" key="1">
    <citation type="journal article" date="2021" name="Genome Biol.">
        <title>AFLAP: assembly-free linkage analysis pipeline using k-mers from genome sequencing data.</title>
        <authorList>
            <person name="Fletcher K."/>
            <person name="Zhang L."/>
            <person name="Gil J."/>
            <person name="Han R."/>
            <person name="Cavanaugh K."/>
            <person name="Michelmore R."/>
        </authorList>
    </citation>
    <scope>NUCLEOTIDE SEQUENCE [LARGE SCALE GENOMIC DNA]</scope>
    <source>
        <strain evidence="1 2">SF5</strain>
    </source>
</reference>
<keyword evidence="2" id="KW-1185">Reference proteome</keyword>
<evidence type="ECO:0008006" key="3">
    <source>
        <dbReference type="Google" id="ProtNLM"/>
    </source>
</evidence>
<accession>A0A976IHR3</accession>
<gene>
    <name evidence="1" type="ORF">CCR75_000120</name>
</gene>